<dbReference type="PANTHER" id="PTHR28270">
    <property type="entry name" value="MEDIATOR OF RNA POLYMERASE II TRANSCRIPTION SUBUNIT 19"/>
    <property type="match status" value="1"/>
</dbReference>
<dbReference type="GO" id="GO:0003712">
    <property type="term" value="F:transcription coregulator activity"/>
    <property type="evidence" value="ECO:0007669"/>
    <property type="project" value="InterPro"/>
</dbReference>
<gene>
    <name evidence="9" type="primary">MED19</name>
    <name evidence="11" type="ORF">PICMEDRAFT_17112</name>
</gene>
<dbReference type="OrthoDB" id="2160599at2759"/>
<comment type="function">
    <text evidence="9">Component of the Mediator complex, a coactivator involved in the regulated transcription of nearly all RNA polymerase II-dependent genes. Mediator functions as a bridge to convey information from gene-specific regulatory proteins to the basal RNA polymerase II transcription machinery. Mediator is recruited to promoters by direct interactions with regulatory proteins and serves as a scaffold for the assembly of a functional preinitiation complex with RNA polymerase II and the general transcription factors.</text>
</comment>
<dbReference type="GO" id="GO:0016592">
    <property type="term" value="C:mediator complex"/>
    <property type="evidence" value="ECO:0007669"/>
    <property type="project" value="InterPro"/>
</dbReference>
<evidence type="ECO:0000256" key="7">
    <source>
        <dbReference type="ARBA" id="ARBA00023242"/>
    </source>
</evidence>
<evidence type="ECO:0000313" key="11">
    <source>
        <dbReference type="EMBL" id="ODQ45848.1"/>
    </source>
</evidence>
<dbReference type="GO" id="GO:0006357">
    <property type="term" value="P:regulation of transcription by RNA polymerase II"/>
    <property type="evidence" value="ECO:0007669"/>
    <property type="project" value="InterPro"/>
</dbReference>
<evidence type="ECO:0000313" key="12">
    <source>
        <dbReference type="Proteomes" id="UP000094455"/>
    </source>
</evidence>
<evidence type="ECO:0000256" key="10">
    <source>
        <dbReference type="SAM" id="MobiDB-lite"/>
    </source>
</evidence>
<feature type="compositionally biased region" description="Basic residues" evidence="10">
    <location>
        <begin position="158"/>
        <end position="167"/>
    </location>
</feature>
<keyword evidence="6 9" id="KW-0804">Transcription</keyword>
<reference evidence="11 12" key="1">
    <citation type="journal article" date="2016" name="Proc. Natl. Acad. Sci. U.S.A.">
        <title>Comparative genomics of biotechnologically important yeasts.</title>
        <authorList>
            <person name="Riley R."/>
            <person name="Haridas S."/>
            <person name="Wolfe K.H."/>
            <person name="Lopes M.R."/>
            <person name="Hittinger C.T."/>
            <person name="Goeker M."/>
            <person name="Salamov A.A."/>
            <person name="Wisecaver J.H."/>
            <person name="Long T.M."/>
            <person name="Calvey C.H."/>
            <person name="Aerts A.L."/>
            <person name="Barry K.W."/>
            <person name="Choi C."/>
            <person name="Clum A."/>
            <person name="Coughlan A.Y."/>
            <person name="Deshpande S."/>
            <person name="Douglass A.P."/>
            <person name="Hanson S.J."/>
            <person name="Klenk H.-P."/>
            <person name="LaButti K.M."/>
            <person name="Lapidus A."/>
            <person name="Lindquist E.A."/>
            <person name="Lipzen A.M."/>
            <person name="Meier-Kolthoff J.P."/>
            <person name="Ohm R.A."/>
            <person name="Otillar R.P."/>
            <person name="Pangilinan J.L."/>
            <person name="Peng Y."/>
            <person name="Rokas A."/>
            <person name="Rosa C.A."/>
            <person name="Scheuner C."/>
            <person name="Sibirny A.A."/>
            <person name="Slot J.C."/>
            <person name="Stielow J.B."/>
            <person name="Sun H."/>
            <person name="Kurtzman C.P."/>
            <person name="Blackwell M."/>
            <person name="Grigoriev I.V."/>
            <person name="Jeffries T.W."/>
        </authorList>
    </citation>
    <scope>NUCLEOTIDE SEQUENCE [LARGE SCALE GENOMIC DNA]</scope>
    <source>
        <strain evidence="11 12">NRRL Y-2026</strain>
    </source>
</reference>
<dbReference type="GO" id="GO:0070847">
    <property type="term" value="C:core mediator complex"/>
    <property type="evidence" value="ECO:0007669"/>
    <property type="project" value="TreeGrafter"/>
</dbReference>
<evidence type="ECO:0000256" key="1">
    <source>
        <dbReference type="ARBA" id="ARBA00004123"/>
    </source>
</evidence>
<keyword evidence="7 9" id="KW-0539">Nucleus</keyword>
<comment type="similarity">
    <text evidence="2 9">Belongs to the Mediator complex subunit 19 family.</text>
</comment>
<dbReference type="GeneID" id="30178156"/>
<evidence type="ECO:0000256" key="5">
    <source>
        <dbReference type="ARBA" id="ARBA00023159"/>
    </source>
</evidence>
<protein>
    <recommendedName>
        <fullName evidence="3 9">Mediator of RNA polymerase II transcription subunit 19</fullName>
    </recommendedName>
    <alternativeName>
        <fullName evidence="8 9">Mediator complex subunit 19</fullName>
    </alternativeName>
</protein>
<evidence type="ECO:0000256" key="9">
    <source>
        <dbReference type="RuleBase" id="RU364151"/>
    </source>
</evidence>
<dbReference type="Proteomes" id="UP000094455">
    <property type="component" value="Unassembled WGS sequence"/>
</dbReference>
<evidence type="ECO:0000256" key="8">
    <source>
        <dbReference type="ARBA" id="ARBA00032018"/>
    </source>
</evidence>
<keyword evidence="5 9" id="KW-0010">Activator</keyword>
<dbReference type="EMBL" id="KV454004">
    <property type="protein sequence ID" value="ODQ45848.1"/>
    <property type="molecule type" value="Genomic_DNA"/>
</dbReference>
<dbReference type="InterPro" id="IPR013942">
    <property type="entry name" value="Mediator_Med19_fun"/>
</dbReference>
<evidence type="ECO:0000256" key="3">
    <source>
        <dbReference type="ARBA" id="ARBA00019615"/>
    </source>
</evidence>
<dbReference type="PANTHER" id="PTHR28270:SF1">
    <property type="entry name" value="MEDIATOR OF RNA POLYMERASE II TRANSCRIPTION SUBUNIT 19"/>
    <property type="match status" value="1"/>
</dbReference>
<feature type="region of interest" description="Disordered" evidence="10">
    <location>
        <begin position="134"/>
        <end position="167"/>
    </location>
</feature>
<comment type="subunit">
    <text evidence="9">Component of the Mediator complex.</text>
</comment>
<organism evidence="11 12">
    <name type="scientific">Pichia membranifaciens NRRL Y-2026</name>
    <dbReference type="NCBI Taxonomy" id="763406"/>
    <lineage>
        <taxon>Eukaryota</taxon>
        <taxon>Fungi</taxon>
        <taxon>Dikarya</taxon>
        <taxon>Ascomycota</taxon>
        <taxon>Saccharomycotina</taxon>
        <taxon>Pichiomycetes</taxon>
        <taxon>Pichiales</taxon>
        <taxon>Pichiaceae</taxon>
        <taxon>Pichia</taxon>
    </lineage>
</organism>
<evidence type="ECO:0000256" key="6">
    <source>
        <dbReference type="ARBA" id="ARBA00023163"/>
    </source>
</evidence>
<dbReference type="STRING" id="763406.A0A1E3NJV0"/>
<proteinExistence type="inferred from homology"/>
<dbReference type="AlphaFoldDB" id="A0A1E3NJV0"/>
<evidence type="ECO:0000256" key="2">
    <source>
        <dbReference type="ARBA" id="ARBA00009259"/>
    </source>
</evidence>
<dbReference type="Pfam" id="PF08633">
    <property type="entry name" value="Rox3"/>
    <property type="match status" value="1"/>
</dbReference>
<sequence>MSSKSSSTGNYYFIDSNETCQPAQPTLRADVIRMYNIQDLAQALTRTNPDGSKGMKLRKSYKSHILDLPGKHNIPTEDKSFTQIALMPENPDFAKPQIEPFSLEYLDKILNLEKTGANGIPGFDPSKLALSNMDFSDLKKEKKRKPGASLSPEQQEVKRRHVQVKFD</sequence>
<dbReference type="RefSeq" id="XP_019016961.1">
    <property type="nucleotide sequence ID" value="XM_019161469.1"/>
</dbReference>
<keyword evidence="12" id="KW-1185">Reference proteome</keyword>
<evidence type="ECO:0000256" key="4">
    <source>
        <dbReference type="ARBA" id="ARBA00023015"/>
    </source>
</evidence>
<accession>A0A1E3NJV0</accession>
<name>A0A1E3NJV0_9ASCO</name>
<keyword evidence="4 9" id="KW-0805">Transcription regulation</keyword>
<comment type="subcellular location">
    <subcellularLocation>
        <location evidence="1 9">Nucleus</location>
    </subcellularLocation>
</comment>